<dbReference type="Gene3D" id="2.60.120.260">
    <property type="entry name" value="Galactose-binding domain-like"/>
    <property type="match status" value="1"/>
</dbReference>
<evidence type="ECO:0000313" key="4">
    <source>
        <dbReference type="EMBL" id="MDI9257027.1"/>
    </source>
</evidence>
<protein>
    <recommendedName>
        <fullName evidence="3">LTD domain-containing protein</fullName>
    </recommendedName>
</protein>
<feature type="non-terminal residue" evidence="4">
    <location>
        <position position="1247"/>
    </location>
</feature>
<dbReference type="SUPFAM" id="SSF74853">
    <property type="entry name" value="Lamin A/C globular tail domain"/>
    <property type="match status" value="1"/>
</dbReference>
<dbReference type="PROSITE" id="PS51841">
    <property type="entry name" value="LTD"/>
    <property type="match status" value="1"/>
</dbReference>
<dbReference type="InterPro" id="IPR001322">
    <property type="entry name" value="Lamin_tail_dom"/>
</dbReference>
<organism evidence="4 5">
    <name type="scientific">Flavobacterium sedimenticola</name>
    <dbReference type="NCBI Taxonomy" id="3043286"/>
    <lineage>
        <taxon>Bacteria</taxon>
        <taxon>Pseudomonadati</taxon>
        <taxon>Bacteroidota</taxon>
        <taxon>Flavobacteriia</taxon>
        <taxon>Flavobacteriales</taxon>
        <taxon>Flavobacteriaceae</taxon>
        <taxon>Flavobacterium</taxon>
    </lineage>
</organism>
<evidence type="ECO:0000256" key="1">
    <source>
        <dbReference type="ARBA" id="ARBA00022729"/>
    </source>
</evidence>
<keyword evidence="1 2" id="KW-0732">Signal</keyword>
<evidence type="ECO:0000256" key="2">
    <source>
        <dbReference type="SAM" id="SignalP"/>
    </source>
</evidence>
<evidence type="ECO:0000313" key="5">
    <source>
        <dbReference type="Proteomes" id="UP001230035"/>
    </source>
</evidence>
<name>A0ABT6XQB6_9FLAO</name>
<gene>
    <name evidence="4" type="ORF">QHT84_06330</name>
</gene>
<evidence type="ECO:0000259" key="3">
    <source>
        <dbReference type="PROSITE" id="PS51841"/>
    </source>
</evidence>
<proteinExistence type="predicted"/>
<dbReference type="EMBL" id="JASGBP010000003">
    <property type="protein sequence ID" value="MDI9257027.1"/>
    <property type="molecule type" value="Genomic_DNA"/>
</dbReference>
<reference evidence="4 5" key="1">
    <citation type="submission" date="2023-05" db="EMBL/GenBank/DDBJ databases">
        <title>Flavobacterium sedimenti sp. nov., isolated from the sediment.</title>
        <authorList>
            <person name="Wu N."/>
        </authorList>
    </citation>
    <scope>NUCLEOTIDE SEQUENCE [LARGE SCALE GENOMIC DNA]</scope>
    <source>
        <strain evidence="4 5">YZ-48</strain>
    </source>
</reference>
<feature type="signal peptide" evidence="2">
    <location>
        <begin position="1"/>
        <end position="24"/>
    </location>
</feature>
<dbReference type="InterPro" id="IPR036415">
    <property type="entry name" value="Lamin_tail_dom_sf"/>
</dbReference>
<dbReference type="Proteomes" id="UP001230035">
    <property type="component" value="Unassembled WGS sequence"/>
</dbReference>
<dbReference type="InterPro" id="IPR014755">
    <property type="entry name" value="Cu-Rt/internalin_Ig-like"/>
</dbReference>
<sequence>MKIFTFSKHIFLVGLSFLTFQGIAQNLLTNGDFQGAVNTGYQGGQTPYNYIAGPFSGVTGAGDWTINTNPQPVNTASFLSTGDHTTGTGRMMIIDGTNSGGQPRFWRAGTGGTGVCGLNIGTNYRFSYWIRSVFTNANGGTVANVGVQFINAINVTLDSGTTTAPPTASGWQEVVYKFTATNTCVYIEMYNNNTDFVGNDFAIDDMRVIADSTCPVPTVTVTQPTCTVNTGTIVFTSPINTSPLPIPTDLFISEVTDEDVGALTYIEIFNGTGAPKNLANYKLKIYNNGNTFTSCEFPLTGILNNNFVYVVSVGSTVNQGGITPTLVVASCAGINDNDNIRLTTSTDVPIDLWGRTDGVSFTPANQPGYTYRRIDTAPHPSLTWNPADWNALDPQDYTNIGTYAYITNNYEYSINGVNYQASPTFTGVAPGTYYVTVRDIITGCVSISVPVTVDPVPVAPSSPPILFCDGANTTATQVGFDFNSIGQHSFDFTYSIDGGPAVSGTIPFSPSSYFVTGVSQGQAVTLTINWNGVCTTPLTVTCYPTCVTPVTPTFTQVAPICSGQALSPLPTTSNNGVVGTWAPALNNTATTTYTFTPNPGECGTTTTMTIIVNNPVTPTFTQVAAICAGQTLTALPTTSNNGITGTWSPALNNTATTTYTFTPNAGQCAGTTTMTITVNPVITPTFTAVSPICTGQSLSALPTTSNNGITGTWSPALNNTATTTYTFTPTAGQCASTATLTITVNGNTITPTFTAIAPICSGQVLSALPTTSNNGITGTWSPALNNTATTTYTFTPNTGQCATTTTLTITVNPNNIIPTFTSVGPICPGQTLSPLPTTSNNGISGSWSPALNNTATTTYTFTPNSGQCATSTTMQIVVNSTVTPTFTAVPPTCTGTFIAPLPTTSDNGITGTWSPAINNTATTVYTFTPNAGQCAITTTMTITITPRVTPTFTAVAPICSGDVLAPLPTNSNNGISGSWSPALNNTATTTYTFTPSPGACANTTTLQITVVPQVDPVVSVVESCASNTVTVTGPLGPNYEYSIDGGAYQTNTVYYNLAAGNHTITAHEISANCFSNAVNFTINSVVNDVVVTNPPPLQVCDPNNDGFETFNLNTVINIVTGGNPYAVTFHETITDAQTGATPIPTPANYDSINPGSQIIYIRVQSNTTSCFEIVPLQLIANPTPVATEPSDYQLCDYTGAVGYETFDLSSVEPEILGGIDPALTDVTFHTTLADAQNDANAITSETS</sequence>
<comment type="caution">
    <text evidence="4">The sequence shown here is derived from an EMBL/GenBank/DDBJ whole genome shotgun (WGS) entry which is preliminary data.</text>
</comment>
<feature type="chain" id="PRO_5047452745" description="LTD domain-containing protein" evidence="2">
    <location>
        <begin position="25"/>
        <end position="1247"/>
    </location>
</feature>
<accession>A0ABT6XQB6</accession>
<feature type="domain" description="LTD" evidence="3">
    <location>
        <begin position="235"/>
        <end position="386"/>
    </location>
</feature>
<keyword evidence="5" id="KW-1185">Reference proteome</keyword>
<dbReference type="Gene3D" id="2.60.40.1220">
    <property type="match status" value="4"/>
</dbReference>